<dbReference type="OrthoDB" id="9802489at2"/>
<evidence type="ECO:0000313" key="3">
    <source>
        <dbReference type="Proteomes" id="UP000052979"/>
    </source>
</evidence>
<dbReference type="eggNOG" id="COG1917">
    <property type="taxonomic scope" value="Bacteria"/>
</dbReference>
<gene>
    <name evidence="2" type="ORF">C5C51_01285</name>
    <name evidence="1" type="ORF">VT73_02535</name>
</gene>
<accession>A0A0U1PTK0</accession>
<dbReference type="EMBL" id="PSWU01000004">
    <property type="protein sequence ID" value="PPI16084.1"/>
    <property type="molecule type" value="Genomic_DNA"/>
</dbReference>
<dbReference type="EMBL" id="LBFI01000024">
    <property type="protein sequence ID" value="KKM46000.1"/>
    <property type="molecule type" value="Genomic_DNA"/>
</dbReference>
<proteinExistence type="predicted"/>
<dbReference type="KEGG" id="rtc:APU90_04970"/>
<dbReference type="Proteomes" id="UP000237966">
    <property type="component" value="Unassembled WGS sequence"/>
</dbReference>
<dbReference type="PATRIC" id="fig|145458.8.peg.589"/>
<dbReference type="RefSeq" id="WP_042733780.1">
    <property type="nucleotide sequence ID" value="NZ_CP010848.1"/>
</dbReference>
<evidence type="ECO:0000313" key="4">
    <source>
        <dbReference type="Proteomes" id="UP000237966"/>
    </source>
</evidence>
<dbReference type="AlphaFoldDB" id="A0A0U1PTK0"/>
<name>A0A0U1PTK0_9MICO</name>
<reference evidence="1 3" key="1">
    <citation type="submission" date="2015-04" db="EMBL/GenBank/DDBJ databases">
        <title>Draft genome sequence of Rathayibacter toxicus strain FH-142 (AKA 70134 or CS 32), a Western Australian isolate.</title>
        <authorList>
            <consortium name="Consortium for Microbial Forensics and Genomics (microFORGE)"/>
            <person name="Knight B.M."/>
            <person name="Roberts D.P."/>
            <person name="Lin D."/>
            <person name="Hari K."/>
            <person name="Fletcher J."/>
            <person name="Melcher U."/>
            <person name="Blagden T."/>
            <person name="Luster D.G."/>
            <person name="Sechler A.J."/>
            <person name="Schneider W.L."/>
            <person name="Winegar R.A."/>
        </authorList>
    </citation>
    <scope>NUCLEOTIDE SEQUENCE [LARGE SCALE GENOMIC DNA]</scope>
    <source>
        <strain evidence="1 3">FH142</strain>
    </source>
</reference>
<evidence type="ECO:0000313" key="2">
    <source>
        <dbReference type="EMBL" id="PPI16084.1"/>
    </source>
</evidence>
<evidence type="ECO:0000313" key="1">
    <source>
        <dbReference type="EMBL" id="KKM46000.1"/>
    </source>
</evidence>
<reference evidence="2 4" key="2">
    <citation type="submission" date="2018-02" db="EMBL/GenBank/DDBJ databases">
        <title>Bacteriophage NCPPB3778 and a type I-E CRISPR drive the evolution of the US Biological Select Agent, Rathayibacter toxicus.</title>
        <authorList>
            <person name="Davis E.W.II."/>
            <person name="Tabima J.F."/>
            <person name="Weisberg A.J."/>
            <person name="Lopes L.D."/>
            <person name="Wiseman M.S."/>
            <person name="Wiseman M.S."/>
            <person name="Pupko T."/>
            <person name="Belcher M.S."/>
            <person name="Sechler A.J."/>
            <person name="Tancos M.A."/>
            <person name="Schroeder B.K."/>
            <person name="Murray T.D."/>
            <person name="Luster D.G."/>
            <person name="Schneider W.L."/>
            <person name="Rogers E."/>
            <person name="Andreote F.D."/>
            <person name="Grunwald N.J."/>
            <person name="Putnam M.L."/>
            <person name="Chang J.H."/>
        </authorList>
    </citation>
    <scope>NUCLEOTIDE SEQUENCE [LARGE SCALE GENOMIC DNA]</scope>
    <source>
        <strain evidence="2 4">FH99</strain>
    </source>
</reference>
<dbReference type="Proteomes" id="UP000052979">
    <property type="component" value="Unassembled WGS sequence"/>
</dbReference>
<protein>
    <submittedName>
        <fullName evidence="1">Uncharacterized protein</fullName>
    </submittedName>
</protein>
<keyword evidence="3" id="KW-1185">Reference proteome</keyword>
<dbReference type="GeneID" id="93668060"/>
<organism evidence="1 3">
    <name type="scientific">Rathayibacter toxicus</name>
    <dbReference type="NCBI Taxonomy" id="145458"/>
    <lineage>
        <taxon>Bacteria</taxon>
        <taxon>Bacillati</taxon>
        <taxon>Actinomycetota</taxon>
        <taxon>Actinomycetes</taxon>
        <taxon>Micrococcales</taxon>
        <taxon>Microbacteriaceae</taxon>
        <taxon>Rathayibacter</taxon>
    </lineage>
</organism>
<comment type="caution">
    <text evidence="1">The sequence shown here is derived from an EMBL/GenBank/DDBJ whole genome shotgun (WGS) entry which is preliminary data.</text>
</comment>
<sequence length="165" mass="18386">MTEQGTPAAPSLAQQSEVITVPLGRVAYAQALRYTAMFGPKPFPEALLIYFDNGSYKILSLGEEHYGSYVSASDVTAAPHHVAFLSWPSDDWDRNVASHTLTFEAQTQAFIQALVLPAHPIPRAQHGYFAPIEKPELIDLTASWEQLRETYAAVFERLREHAENN</sequence>